<evidence type="ECO:0000313" key="2">
    <source>
        <dbReference type="EMBL" id="KAA2380987.1"/>
    </source>
</evidence>
<reference evidence="2 3" key="1">
    <citation type="journal article" date="2019" name="Nat. Med.">
        <title>A library of human gut bacterial isolates paired with longitudinal multiomics data enables mechanistic microbiome research.</title>
        <authorList>
            <person name="Poyet M."/>
            <person name="Groussin M."/>
            <person name="Gibbons S.M."/>
            <person name="Avila-Pacheco J."/>
            <person name="Jiang X."/>
            <person name="Kearney S.M."/>
            <person name="Perrotta A.R."/>
            <person name="Berdy B."/>
            <person name="Zhao S."/>
            <person name="Lieberman T.D."/>
            <person name="Swanson P.K."/>
            <person name="Smith M."/>
            <person name="Roesemann S."/>
            <person name="Alexander J.E."/>
            <person name="Rich S.A."/>
            <person name="Livny J."/>
            <person name="Vlamakis H."/>
            <person name="Clish C."/>
            <person name="Bullock K."/>
            <person name="Deik A."/>
            <person name="Scott J."/>
            <person name="Pierce K.A."/>
            <person name="Xavier R.J."/>
            <person name="Alm E.J."/>
        </authorList>
    </citation>
    <scope>NUCLEOTIDE SEQUENCE [LARGE SCALE GENOMIC DNA]</scope>
    <source>
        <strain evidence="2 3">BIOML-A266</strain>
    </source>
</reference>
<protein>
    <submittedName>
        <fullName evidence="2">Glycosyltransferase</fullName>
    </submittedName>
</protein>
<sequence length="352" mass="40368">MKILYLCTRPEAQNNGGSVVAGRNLCAIRQIVGEESVEVCYLPKPTWKTVGRSLVTLSSYGLDRAYEDEILEVASEYNIIFIEGSLLGGLVKRLKKRNCKTFVFAHNVETLLYRQRLKQSWSLMSFLRYYFILFNERRSFRYADKIIALNNRDDLDLQKMFYRKADLVCPITCPERDLDIKYTGFERSYCLFVGSNFFPNIEGLNWFLKHVAPYINMDVRIVGACCKNPAFHNRILPDNVYLEGYVDNIARYYLNADAVIAPIFSGSGMKTKTIEAMSYGKTIFGTNEAFAGIECDYDKIGGLCNTAEEFIQCLGSSISRHPNSYTLQLFRTSYTDAVFTSRLKQLIFYAEK</sequence>
<organism evidence="2 3">
    <name type="scientific">Alistipes onderdonkii</name>
    <dbReference type="NCBI Taxonomy" id="328813"/>
    <lineage>
        <taxon>Bacteria</taxon>
        <taxon>Pseudomonadati</taxon>
        <taxon>Bacteroidota</taxon>
        <taxon>Bacteroidia</taxon>
        <taxon>Bacteroidales</taxon>
        <taxon>Rikenellaceae</taxon>
        <taxon>Alistipes</taxon>
    </lineage>
</organism>
<dbReference type="Gene3D" id="3.40.50.2000">
    <property type="entry name" value="Glycogen Phosphorylase B"/>
    <property type="match status" value="1"/>
</dbReference>
<dbReference type="GO" id="GO:0009103">
    <property type="term" value="P:lipopolysaccharide biosynthetic process"/>
    <property type="evidence" value="ECO:0007669"/>
    <property type="project" value="TreeGrafter"/>
</dbReference>
<evidence type="ECO:0000313" key="3">
    <source>
        <dbReference type="Proteomes" id="UP000322940"/>
    </source>
</evidence>
<dbReference type="EMBL" id="VVXH01000001">
    <property type="protein sequence ID" value="KAA2380987.1"/>
    <property type="molecule type" value="Genomic_DNA"/>
</dbReference>
<keyword evidence="1 2" id="KW-0808">Transferase</keyword>
<dbReference type="AlphaFoldDB" id="A0A5B3H5A1"/>
<dbReference type="PANTHER" id="PTHR46401">
    <property type="entry name" value="GLYCOSYLTRANSFERASE WBBK-RELATED"/>
    <property type="match status" value="1"/>
</dbReference>
<proteinExistence type="predicted"/>
<gene>
    <name evidence="2" type="ORF">F2Y10_00370</name>
</gene>
<dbReference type="PANTHER" id="PTHR46401:SF2">
    <property type="entry name" value="GLYCOSYLTRANSFERASE WBBK-RELATED"/>
    <property type="match status" value="1"/>
</dbReference>
<accession>A0A5B3H5A1</accession>
<dbReference type="GO" id="GO:0016757">
    <property type="term" value="F:glycosyltransferase activity"/>
    <property type="evidence" value="ECO:0007669"/>
    <property type="project" value="TreeGrafter"/>
</dbReference>
<dbReference type="RefSeq" id="WP_130065439.1">
    <property type="nucleotide sequence ID" value="NZ_JAHOOA010000013.1"/>
</dbReference>
<name>A0A5B3H5A1_9BACT</name>
<dbReference type="Pfam" id="PF13692">
    <property type="entry name" value="Glyco_trans_1_4"/>
    <property type="match status" value="1"/>
</dbReference>
<comment type="caution">
    <text evidence="2">The sequence shown here is derived from an EMBL/GenBank/DDBJ whole genome shotgun (WGS) entry which is preliminary data.</text>
</comment>
<dbReference type="SUPFAM" id="SSF53756">
    <property type="entry name" value="UDP-Glycosyltransferase/glycogen phosphorylase"/>
    <property type="match status" value="1"/>
</dbReference>
<dbReference type="Proteomes" id="UP000322940">
    <property type="component" value="Unassembled WGS sequence"/>
</dbReference>
<evidence type="ECO:0000256" key="1">
    <source>
        <dbReference type="ARBA" id="ARBA00022679"/>
    </source>
</evidence>